<evidence type="ECO:0000259" key="4">
    <source>
        <dbReference type="PROSITE" id="PS51387"/>
    </source>
</evidence>
<dbReference type="InterPro" id="IPR036318">
    <property type="entry name" value="FAD-bd_PCMH-like_sf"/>
</dbReference>
<evidence type="ECO:0000256" key="1">
    <source>
        <dbReference type="ARBA" id="ARBA00022630"/>
    </source>
</evidence>
<proteinExistence type="predicted"/>
<dbReference type="PANTHER" id="PTHR42659:SF2">
    <property type="entry name" value="XANTHINE DEHYDROGENASE SUBUNIT C-RELATED"/>
    <property type="match status" value="1"/>
</dbReference>
<dbReference type="Proteomes" id="UP001524944">
    <property type="component" value="Unassembled WGS sequence"/>
</dbReference>
<feature type="domain" description="FAD-binding PCMH-type" evidence="4">
    <location>
        <begin position="1"/>
        <end position="175"/>
    </location>
</feature>
<evidence type="ECO:0000313" key="5">
    <source>
        <dbReference type="EMBL" id="MCR6546652.1"/>
    </source>
</evidence>
<dbReference type="Gene3D" id="3.30.465.10">
    <property type="match status" value="1"/>
</dbReference>
<protein>
    <submittedName>
        <fullName evidence="5">FAD binding domain-containing protein</fullName>
    </submittedName>
</protein>
<dbReference type="InterPro" id="IPR016166">
    <property type="entry name" value="FAD-bd_PCMH"/>
</dbReference>
<dbReference type="InterPro" id="IPR005107">
    <property type="entry name" value="CO_DH_flav_C"/>
</dbReference>
<dbReference type="InterPro" id="IPR051312">
    <property type="entry name" value="Diverse_Substr_Oxidored"/>
</dbReference>
<gene>
    <name evidence="5" type="ORF">NVS47_14210</name>
</gene>
<keyword evidence="1" id="KW-0285">Flavoprotein</keyword>
<dbReference type="InterPro" id="IPR016169">
    <property type="entry name" value="FAD-bd_PCMH_sub2"/>
</dbReference>
<dbReference type="Pfam" id="PF03450">
    <property type="entry name" value="CO_deh_flav_C"/>
    <property type="match status" value="1"/>
</dbReference>
<dbReference type="Gene3D" id="3.30.43.10">
    <property type="entry name" value="Uridine Diphospho-n-acetylenolpyruvylglucosamine Reductase, domain 2"/>
    <property type="match status" value="1"/>
</dbReference>
<dbReference type="InterPro" id="IPR036683">
    <property type="entry name" value="CO_DH_flav_C_dom_sf"/>
</dbReference>
<dbReference type="SMART" id="SM01092">
    <property type="entry name" value="CO_deh_flav_C"/>
    <property type="match status" value="1"/>
</dbReference>
<dbReference type="EMBL" id="JANPWE010000009">
    <property type="protein sequence ID" value="MCR6546652.1"/>
    <property type="molecule type" value="Genomic_DNA"/>
</dbReference>
<dbReference type="Pfam" id="PF00941">
    <property type="entry name" value="FAD_binding_5"/>
    <property type="match status" value="1"/>
</dbReference>
<evidence type="ECO:0000313" key="6">
    <source>
        <dbReference type="Proteomes" id="UP001524944"/>
    </source>
</evidence>
<dbReference type="Gene3D" id="3.30.390.50">
    <property type="entry name" value="CO dehydrogenase flavoprotein, C-terminal domain"/>
    <property type="match status" value="1"/>
</dbReference>
<accession>A0ABT1Y6Y6</accession>
<keyword evidence="6" id="KW-1185">Reference proteome</keyword>
<keyword evidence="3" id="KW-0560">Oxidoreductase</keyword>
<evidence type="ECO:0000256" key="3">
    <source>
        <dbReference type="ARBA" id="ARBA00023002"/>
    </source>
</evidence>
<evidence type="ECO:0000256" key="2">
    <source>
        <dbReference type="ARBA" id="ARBA00022827"/>
    </source>
</evidence>
<dbReference type="InterPro" id="IPR016167">
    <property type="entry name" value="FAD-bd_PCMH_sub1"/>
</dbReference>
<keyword evidence="2" id="KW-0274">FAD</keyword>
<dbReference type="RefSeq" id="WP_089610877.1">
    <property type="nucleotide sequence ID" value="NZ_CP022121.1"/>
</dbReference>
<organism evidence="5 6">
    <name type="scientific">Dehalobacterium formicoaceticum</name>
    <dbReference type="NCBI Taxonomy" id="51515"/>
    <lineage>
        <taxon>Bacteria</taxon>
        <taxon>Bacillati</taxon>
        <taxon>Bacillota</taxon>
        <taxon>Clostridia</taxon>
        <taxon>Eubacteriales</taxon>
        <taxon>Peptococcaceae</taxon>
        <taxon>Dehalobacterium</taxon>
    </lineage>
</organism>
<sequence>MFTDYIFPSTVEEGIKALQEANGRGRIIAGGTDILLDLENGKYHAELLVDISRIPELQEIGIENDTLVIGAAVNLTTISCSDLVKKYAPSLAKAAGRVGALQIGNVATLAGNVVTAQPAADGAMALATLEPEFIIEGPEGQRKASMSEMYAGFAKSKVDSTKEIITYIRIPCQKDGEAAEFERLGMREHLALPMLNTSVAARQENGKFEWVRIAMGPVGVGPVRAKKAEAWLAHKDITKENIQQAAQLVLEDANPRSNPVRGSREYRMKTLPIIVAQALNSVAGQLGFGGDLSD</sequence>
<comment type="caution">
    <text evidence="5">The sequence shown here is derived from an EMBL/GenBank/DDBJ whole genome shotgun (WGS) entry which is preliminary data.</text>
</comment>
<dbReference type="SUPFAM" id="SSF55447">
    <property type="entry name" value="CO dehydrogenase flavoprotein C-terminal domain-like"/>
    <property type="match status" value="1"/>
</dbReference>
<name>A0ABT1Y6Y6_9FIRM</name>
<dbReference type="SUPFAM" id="SSF56176">
    <property type="entry name" value="FAD-binding/transporter-associated domain-like"/>
    <property type="match status" value="1"/>
</dbReference>
<dbReference type="PROSITE" id="PS51387">
    <property type="entry name" value="FAD_PCMH"/>
    <property type="match status" value="1"/>
</dbReference>
<reference evidence="5 6" key="1">
    <citation type="submission" date="2022-08" db="EMBL/GenBank/DDBJ databases">
        <title>Proteogenomics of the novel Dehalobacterium formicoaceticum strain EZ94 highlights a key role of methyltransferases during anaerobic dichloromethane degradation.</title>
        <authorList>
            <person name="Wasmund K."/>
        </authorList>
    </citation>
    <scope>NUCLEOTIDE SEQUENCE [LARGE SCALE GENOMIC DNA]</scope>
    <source>
        <strain evidence="5 6">EZ94</strain>
    </source>
</reference>
<dbReference type="PANTHER" id="PTHR42659">
    <property type="entry name" value="XANTHINE DEHYDROGENASE SUBUNIT C-RELATED"/>
    <property type="match status" value="1"/>
</dbReference>
<dbReference type="InterPro" id="IPR002346">
    <property type="entry name" value="Mopterin_DH_FAD-bd"/>
</dbReference>